<keyword evidence="4" id="KW-1185">Reference proteome</keyword>
<evidence type="ECO:0000256" key="1">
    <source>
        <dbReference type="ARBA" id="ARBA00022473"/>
    </source>
</evidence>
<keyword evidence="2" id="KW-0732">Signal</keyword>
<reference evidence="3 4" key="2">
    <citation type="submission" date="2018-10" db="EMBL/GenBank/DDBJ databases">
        <authorList>
            <consortium name="Pathogen Informatics"/>
        </authorList>
    </citation>
    <scope>NUCLEOTIDE SEQUENCE [LARGE SCALE GENOMIC DNA]</scope>
</reference>
<dbReference type="OrthoDB" id="5860691at2759"/>
<dbReference type="STRING" id="51028.A0A0N4UT89"/>
<dbReference type="PANTHER" id="PTHR46706">
    <property type="entry name" value="PROTEIN QUA-1-RELATED"/>
    <property type="match status" value="1"/>
</dbReference>
<feature type="signal peptide" evidence="2">
    <location>
        <begin position="1"/>
        <end position="19"/>
    </location>
</feature>
<dbReference type="PANTHER" id="PTHR46706:SF12">
    <property type="entry name" value="PROTEIN QUA-1-RELATED"/>
    <property type="match status" value="1"/>
</dbReference>
<proteinExistence type="predicted"/>
<dbReference type="AlphaFoldDB" id="A0A0N4UT89"/>
<feature type="chain" id="PRO_5043122441" evidence="2">
    <location>
        <begin position="20"/>
        <end position="212"/>
    </location>
</feature>
<gene>
    <name evidence="3" type="ORF">EVEC_LOCUS304</name>
</gene>
<dbReference type="EMBL" id="UXUI01000289">
    <property type="protein sequence ID" value="VDD85161.1"/>
    <property type="molecule type" value="Genomic_DNA"/>
</dbReference>
<name>A0A0N4UT89_ENTVE</name>
<dbReference type="WBParaSite" id="EVEC_0000045201-mRNA-1">
    <property type="protein sequence ID" value="EVEC_0000045201-mRNA-1"/>
    <property type="gene ID" value="EVEC_0000045201"/>
</dbReference>
<evidence type="ECO:0000313" key="4">
    <source>
        <dbReference type="Proteomes" id="UP000274131"/>
    </source>
</evidence>
<organism evidence="5">
    <name type="scientific">Enterobius vermicularis</name>
    <name type="common">Human pinworm</name>
    <dbReference type="NCBI Taxonomy" id="51028"/>
    <lineage>
        <taxon>Eukaryota</taxon>
        <taxon>Metazoa</taxon>
        <taxon>Ecdysozoa</taxon>
        <taxon>Nematoda</taxon>
        <taxon>Chromadorea</taxon>
        <taxon>Rhabditida</taxon>
        <taxon>Spirurina</taxon>
        <taxon>Oxyuridomorpha</taxon>
        <taxon>Oxyuroidea</taxon>
        <taxon>Oxyuridae</taxon>
        <taxon>Enterobius</taxon>
    </lineage>
</organism>
<reference evidence="5" key="1">
    <citation type="submission" date="2017-02" db="UniProtKB">
        <authorList>
            <consortium name="WormBaseParasite"/>
        </authorList>
    </citation>
    <scope>IDENTIFICATION</scope>
</reference>
<evidence type="ECO:0000313" key="3">
    <source>
        <dbReference type="EMBL" id="VDD85161.1"/>
    </source>
</evidence>
<keyword evidence="1" id="KW-0217">Developmental protein</keyword>
<dbReference type="InterPro" id="IPR052140">
    <property type="entry name" value="Dev_Signal_Hedgehog-like"/>
</dbReference>
<dbReference type="Proteomes" id="UP000274131">
    <property type="component" value="Unassembled WGS sequence"/>
</dbReference>
<evidence type="ECO:0000256" key="2">
    <source>
        <dbReference type="SAM" id="SignalP"/>
    </source>
</evidence>
<sequence>MQKLSGLIFLAIPITYCLAAYCGTGGVPFSFEIFYANLLVGAPLLGCAQPSCVAGPGNLGDASDFPVNVEGQIDGFLREGDKDLKRYRDPSANCSGKFNEFSCPRKNQWVGGIEYIDHHRQPFFFGLLLQCCSFDGLKYSQEVGVTNVQKGESVIGGEVVRNGRQISFDVIANVRKVYDLATKEISYEVTVRRMNCLPDPPEPRVPGILLRI</sequence>
<evidence type="ECO:0000313" key="5">
    <source>
        <dbReference type="WBParaSite" id="EVEC_0000045201-mRNA-1"/>
    </source>
</evidence>
<protein>
    <submittedName>
        <fullName evidence="3 5">Uncharacterized protein</fullName>
    </submittedName>
</protein>
<accession>A0A0N4UT89</accession>